<organism evidence="2 3">
    <name type="scientific">Anaeromyxobacter oryzae</name>
    <dbReference type="NCBI Taxonomy" id="2918170"/>
    <lineage>
        <taxon>Bacteria</taxon>
        <taxon>Pseudomonadati</taxon>
        <taxon>Myxococcota</taxon>
        <taxon>Myxococcia</taxon>
        <taxon>Myxococcales</taxon>
        <taxon>Cystobacterineae</taxon>
        <taxon>Anaeromyxobacteraceae</taxon>
        <taxon>Anaeromyxobacter</taxon>
    </lineage>
</organism>
<evidence type="ECO:0000259" key="1">
    <source>
        <dbReference type="Pfam" id="PF07238"/>
    </source>
</evidence>
<dbReference type="InterPro" id="IPR011752">
    <property type="entry name" value="PilV_Myxo-type"/>
</dbReference>
<evidence type="ECO:0000313" key="2">
    <source>
        <dbReference type="EMBL" id="BDG01591.1"/>
    </source>
</evidence>
<dbReference type="Proteomes" id="UP001162891">
    <property type="component" value="Chromosome"/>
</dbReference>
<gene>
    <name evidence="2" type="ORF">AMOR_05870</name>
</gene>
<proteinExistence type="predicted"/>
<dbReference type="Pfam" id="PF07238">
    <property type="entry name" value="PilZ"/>
    <property type="match status" value="1"/>
</dbReference>
<evidence type="ECO:0000313" key="3">
    <source>
        <dbReference type="Proteomes" id="UP001162891"/>
    </source>
</evidence>
<dbReference type="NCBIfam" id="TIGR02266">
    <property type="entry name" value="gmx_TIGR02266"/>
    <property type="match status" value="1"/>
</dbReference>
<protein>
    <recommendedName>
        <fullName evidence="1">PilZ domain-containing protein</fullName>
    </recommendedName>
</protein>
<name>A0ABM7WQ47_9BACT</name>
<feature type="domain" description="PilZ" evidence="1">
    <location>
        <begin position="7"/>
        <end position="110"/>
    </location>
</feature>
<dbReference type="Gene3D" id="2.40.10.220">
    <property type="entry name" value="predicted glycosyltransferase like domains"/>
    <property type="match status" value="1"/>
</dbReference>
<sequence>MSPSDDNKRRATRLHHEIPVAYRSVGSFLTDWATNISHGGLFINTKSPLPVGTTVKIIIQLPGASFPCRLDGRVARVTAFDNHANMVPGMGIEFTGLDERQKRELETFVERLRLQLEQV</sequence>
<reference evidence="3" key="1">
    <citation type="journal article" date="2022" name="Int. J. Syst. Evol. Microbiol.">
        <title>Anaeromyxobacter oryzae sp. nov., Anaeromyxobacter diazotrophicus sp. nov. and Anaeromyxobacter paludicola sp. nov., isolated from paddy soils.</title>
        <authorList>
            <person name="Itoh H."/>
            <person name="Xu Z."/>
            <person name="Mise K."/>
            <person name="Masuda Y."/>
            <person name="Ushijima N."/>
            <person name="Hayakawa C."/>
            <person name="Shiratori Y."/>
            <person name="Senoo K."/>
        </authorList>
    </citation>
    <scope>NUCLEOTIDE SEQUENCE [LARGE SCALE GENOMIC DNA]</scope>
    <source>
        <strain evidence="3">Red232</strain>
    </source>
</reference>
<dbReference type="EMBL" id="AP025591">
    <property type="protein sequence ID" value="BDG01591.1"/>
    <property type="molecule type" value="Genomic_DNA"/>
</dbReference>
<keyword evidence="3" id="KW-1185">Reference proteome</keyword>
<dbReference type="RefSeq" id="WP_248358268.1">
    <property type="nucleotide sequence ID" value="NZ_AP025591.1"/>
</dbReference>
<dbReference type="SUPFAM" id="SSF141371">
    <property type="entry name" value="PilZ domain-like"/>
    <property type="match status" value="1"/>
</dbReference>
<dbReference type="InterPro" id="IPR009875">
    <property type="entry name" value="PilZ_domain"/>
</dbReference>
<accession>A0ABM7WQ47</accession>